<proteinExistence type="predicted"/>
<dbReference type="EMBL" id="LT670817">
    <property type="protein sequence ID" value="SHH79815.1"/>
    <property type="molecule type" value="Genomic_DNA"/>
</dbReference>
<organism evidence="1 2">
    <name type="scientific">Bradyrhizobium erythrophlei</name>
    <dbReference type="NCBI Taxonomy" id="1437360"/>
    <lineage>
        <taxon>Bacteria</taxon>
        <taxon>Pseudomonadati</taxon>
        <taxon>Pseudomonadota</taxon>
        <taxon>Alphaproteobacteria</taxon>
        <taxon>Hyphomicrobiales</taxon>
        <taxon>Nitrobacteraceae</taxon>
        <taxon>Bradyrhizobium</taxon>
    </lineage>
</organism>
<evidence type="ECO:0000313" key="2">
    <source>
        <dbReference type="Proteomes" id="UP000189796"/>
    </source>
</evidence>
<reference evidence="1 2" key="1">
    <citation type="submission" date="2016-11" db="EMBL/GenBank/DDBJ databases">
        <authorList>
            <person name="Jaros S."/>
            <person name="Januszkiewicz K."/>
            <person name="Wedrychowicz H."/>
        </authorList>
    </citation>
    <scope>NUCLEOTIDE SEQUENCE [LARGE SCALE GENOMIC DNA]</scope>
    <source>
        <strain evidence="1 2">GAS138</strain>
    </source>
</reference>
<gene>
    <name evidence="1" type="ORF">SAMN05443248_6228</name>
</gene>
<name>A0A1M5VX35_9BRAD</name>
<dbReference type="AlphaFoldDB" id="A0A1M5VX35"/>
<protein>
    <submittedName>
        <fullName evidence="1">Uncharacterized protein</fullName>
    </submittedName>
</protein>
<accession>A0A1M5VX35</accession>
<sequence>MDDAEYCRLQAQECRRLLGMPQSQARTQLLRNLCQSWVRVANQAELYRDIVRHESRSGSGKAA</sequence>
<dbReference type="Proteomes" id="UP000189796">
    <property type="component" value="Chromosome I"/>
</dbReference>
<evidence type="ECO:0000313" key="1">
    <source>
        <dbReference type="EMBL" id="SHH79815.1"/>
    </source>
</evidence>